<dbReference type="Pfam" id="PF06830">
    <property type="entry name" value="Root_cap"/>
    <property type="match status" value="2"/>
</dbReference>
<dbReference type="PANTHER" id="PTHR31656">
    <property type="entry name" value="ROOT CAP DOMAIN-CONTAINING PROTEIN"/>
    <property type="match status" value="1"/>
</dbReference>
<dbReference type="Proteomes" id="UP000701853">
    <property type="component" value="Chromosome 1"/>
</dbReference>
<organism evidence="2 3">
    <name type="scientific">Gossypium anomalum</name>
    <dbReference type="NCBI Taxonomy" id="47600"/>
    <lineage>
        <taxon>Eukaryota</taxon>
        <taxon>Viridiplantae</taxon>
        <taxon>Streptophyta</taxon>
        <taxon>Embryophyta</taxon>
        <taxon>Tracheophyta</taxon>
        <taxon>Spermatophyta</taxon>
        <taxon>Magnoliopsida</taxon>
        <taxon>eudicotyledons</taxon>
        <taxon>Gunneridae</taxon>
        <taxon>Pentapetalae</taxon>
        <taxon>rosids</taxon>
        <taxon>malvids</taxon>
        <taxon>Malvales</taxon>
        <taxon>Malvaceae</taxon>
        <taxon>Malvoideae</taxon>
        <taxon>Gossypium</taxon>
    </lineage>
</organism>
<feature type="signal peptide" evidence="1">
    <location>
        <begin position="1"/>
        <end position="24"/>
    </location>
</feature>
<dbReference type="AlphaFoldDB" id="A0A8J6DBM9"/>
<dbReference type="OrthoDB" id="2012063at2759"/>
<sequence length="1055" mass="118534">MEIRSSSFFIILIIFVSTAIQAKADSVYCSNPASRCYGKYIQCPYECPSTSYENRKAKVCHVNCDSPVCKSHCKHRKPNCNSPGSACYDPRFIGGDGIVFYFHGKSNEHFSLVSDTSLQINGRFIGHRPAGRTRDFTWIQALGILFNSHSISLEATKAVTWNSEVDHLKFSYNGEELVVPEGALSSWYSPEKEVKVERVANKNSVVVTLKDTAEIMVNVVPVTKEDDRVHHYKVPSDDCFAHLEVQFRFFSLSPNADGVLGRTYRPDFENPAKPGVAMPVVGGEDKYRTTSLLSPDCSTCLFSPETGSNQETTSQTEILTLDCTRGASAGYGIIISNASSLLILLLFISAASVQIHGQGVPERRTCFSRRSPCFLKTMRCPSQCPSTKPSDRKAKVCYVNCDSPICKAECKNRKPNCNAPGAACLDPRFIGGDGIVFYFHGKSNEHFSLVSDPNLQINGRFIGLRPAGRTRDYTWIQAIGVLFGSETFSLEAKRAATWDEEFDHLRFSYNGNVIFVPEGHLSSWKSPESDLTVERTSDKNSVLVTLPDMAEISVNVVPVTREDDRIHNYQIPSDDCFAHLELQFKFYGLSSKVEGVLGRTYQPDFMNPAKPGTAMPIVGGEDKYRTSSLLAADCYNCKFSPARASDQRDSSLMEYSPLDCTSGASSGSGIHLQHHHQCRNYRRSCSHCYRMAQVVSEWLGYGWYCYHLVPLVLMKSLPAEEHIQGSIIHLPWMACQRRAQPGTFQLSLRFKAGLVQRTSIRTTPNEYTSDFSTLPKPPTPRSRLSSNLLVASRISWKEKKRPRLEEANEMQLAVPLFCDVVDILVMVSEFPYKGKATAPTIQPIIIHILIFFEDDSGRRFLTEETPPRLPASLLIFIISNPFIVPFVMSANESGPILTVKVSDSTEELEIKSLKEDPSHVEGHARNICITHDFSSAIDQIWRCFRRNQSCIFDRSRIDRNIQSRAVYMEIFNIILPCSSKCIVLSSDQWPSHDCIRDGNNFNGINKRNRIVRRNKEAMAEKIRADRYTEDGTLELELTTELALFKVREEWPESGT</sequence>
<name>A0A8J6DBM9_9ROSI</name>
<dbReference type="InterPro" id="IPR009646">
    <property type="entry name" value="Root_cap"/>
</dbReference>
<accession>A0A8J6DBM9</accession>
<gene>
    <name evidence="2" type="ORF">CXB51_001146</name>
</gene>
<keyword evidence="3" id="KW-1185">Reference proteome</keyword>
<proteinExistence type="predicted"/>
<evidence type="ECO:0000313" key="3">
    <source>
        <dbReference type="Proteomes" id="UP000701853"/>
    </source>
</evidence>
<evidence type="ECO:0000256" key="1">
    <source>
        <dbReference type="SAM" id="SignalP"/>
    </source>
</evidence>
<comment type="caution">
    <text evidence="2">The sequence shown here is derived from an EMBL/GenBank/DDBJ whole genome shotgun (WGS) entry which is preliminary data.</text>
</comment>
<keyword evidence="1" id="KW-0732">Signal</keyword>
<feature type="chain" id="PRO_5035290592" evidence="1">
    <location>
        <begin position="25"/>
        <end position="1055"/>
    </location>
</feature>
<reference evidence="2 3" key="1">
    <citation type="journal article" date="2021" name="bioRxiv">
        <title>The Gossypium anomalum genome as a resource for cotton improvement and evolutionary analysis of hybrid incompatibility.</title>
        <authorList>
            <person name="Grover C.E."/>
            <person name="Yuan D."/>
            <person name="Arick M.A."/>
            <person name="Miller E.R."/>
            <person name="Hu G."/>
            <person name="Peterson D.G."/>
            <person name="Wendel J.F."/>
            <person name="Udall J.A."/>
        </authorList>
    </citation>
    <scope>NUCLEOTIDE SEQUENCE [LARGE SCALE GENOMIC DNA]</scope>
    <source>
        <strain evidence="2">JFW-Udall</strain>
        <tissue evidence="2">Leaf</tissue>
    </source>
</reference>
<protein>
    <submittedName>
        <fullName evidence="2">Uncharacterized protein</fullName>
    </submittedName>
</protein>
<evidence type="ECO:0000313" key="2">
    <source>
        <dbReference type="EMBL" id="KAG8502626.1"/>
    </source>
</evidence>
<dbReference type="EMBL" id="JAHUZN010000001">
    <property type="protein sequence ID" value="KAG8502626.1"/>
    <property type="molecule type" value="Genomic_DNA"/>
</dbReference>